<feature type="region of interest" description="Disordered" evidence="10">
    <location>
        <begin position="2673"/>
        <end position="2734"/>
    </location>
</feature>
<feature type="compositionally biased region" description="Low complexity" evidence="10">
    <location>
        <begin position="2907"/>
        <end position="2918"/>
    </location>
</feature>
<evidence type="ECO:0000256" key="11">
    <source>
        <dbReference type="SAM" id="Phobius"/>
    </source>
</evidence>
<evidence type="ECO:0000313" key="15">
    <source>
        <dbReference type="Proteomes" id="UP000054937"/>
    </source>
</evidence>
<dbReference type="InterPro" id="IPR015925">
    <property type="entry name" value="Ryanodine_IP3_receptor"/>
</dbReference>
<feature type="compositionally biased region" description="Acidic residues" evidence="10">
    <location>
        <begin position="2674"/>
        <end position="2716"/>
    </location>
</feature>
<feature type="region of interest" description="Disordered" evidence="10">
    <location>
        <begin position="2883"/>
        <end position="2952"/>
    </location>
</feature>
<dbReference type="Pfam" id="PF08454">
    <property type="entry name" value="RIH_assoc"/>
    <property type="match status" value="1"/>
</dbReference>
<dbReference type="PANTHER" id="PTHR13715:SF99">
    <property type="entry name" value="INOSITOL 1,4,5-TRISPHOSPHATE RECEPTOR-LIKE PROTEIN A"/>
    <property type="match status" value="1"/>
</dbReference>
<feature type="compositionally biased region" description="Acidic residues" evidence="10">
    <location>
        <begin position="2923"/>
        <end position="2952"/>
    </location>
</feature>
<evidence type="ECO:0000256" key="10">
    <source>
        <dbReference type="SAM" id="MobiDB-lite"/>
    </source>
</evidence>
<evidence type="ECO:0000259" key="13">
    <source>
        <dbReference type="Pfam" id="PF08454"/>
    </source>
</evidence>
<evidence type="ECO:0000259" key="12">
    <source>
        <dbReference type="Pfam" id="PF01365"/>
    </source>
</evidence>
<evidence type="ECO:0000313" key="14">
    <source>
        <dbReference type="EMBL" id="KRX08338.1"/>
    </source>
</evidence>
<name>A0A0V0R1C0_PSEPJ</name>
<evidence type="ECO:0000256" key="1">
    <source>
        <dbReference type="ARBA" id="ARBA00004127"/>
    </source>
</evidence>
<protein>
    <recommendedName>
        <fullName evidence="16">MIR motif</fullName>
    </recommendedName>
</protein>
<evidence type="ECO:0000256" key="7">
    <source>
        <dbReference type="ARBA" id="ARBA00023286"/>
    </source>
</evidence>
<accession>A0A0V0R1C0</accession>
<feature type="domain" description="RIH" evidence="12">
    <location>
        <begin position="1051"/>
        <end position="1218"/>
    </location>
</feature>
<dbReference type="Gene3D" id="2.80.10.50">
    <property type="match status" value="1"/>
</dbReference>
<keyword evidence="9" id="KW-0175">Coiled coil</keyword>
<feature type="compositionally biased region" description="Basic and acidic residues" evidence="10">
    <location>
        <begin position="2717"/>
        <end position="2734"/>
    </location>
</feature>
<keyword evidence="5" id="KW-0406">Ion transport</keyword>
<keyword evidence="7" id="KW-1071">Ligand-gated ion channel</keyword>
<evidence type="ECO:0000256" key="5">
    <source>
        <dbReference type="ARBA" id="ARBA00023065"/>
    </source>
</evidence>
<feature type="compositionally biased region" description="Acidic residues" evidence="10">
    <location>
        <begin position="3205"/>
        <end position="3215"/>
    </location>
</feature>
<feature type="domain" description="RyR/IP3R Homology associated" evidence="13">
    <location>
        <begin position="1872"/>
        <end position="1967"/>
    </location>
</feature>
<keyword evidence="3 11" id="KW-0812">Transmembrane</keyword>
<keyword evidence="2" id="KW-0813">Transport</keyword>
<dbReference type="InParanoid" id="A0A0V0R1C0"/>
<dbReference type="InterPro" id="IPR035910">
    <property type="entry name" value="RyR/IP3R_RIH_dom_sf"/>
</dbReference>
<reference evidence="14 15" key="1">
    <citation type="journal article" date="2015" name="Sci. Rep.">
        <title>Genome of the facultative scuticociliatosis pathogen Pseudocohnilembus persalinus provides insight into its virulence through horizontal gene transfer.</title>
        <authorList>
            <person name="Xiong J."/>
            <person name="Wang G."/>
            <person name="Cheng J."/>
            <person name="Tian M."/>
            <person name="Pan X."/>
            <person name="Warren A."/>
            <person name="Jiang C."/>
            <person name="Yuan D."/>
            <person name="Miao W."/>
        </authorList>
    </citation>
    <scope>NUCLEOTIDE SEQUENCE [LARGE SCALE GENOMIC DNA]</scope>
    <source>
        <strain evidence="14">36N120E</strain>
    </source>
</reference>
<organism evidence="14 15">
    <name type="scientific">Pseudocohnilembus persalinus</name>
    <name type="common">Ciliate</name>
    <dbReference type="NCBI Taxonomy" id="266149"/>
    <lineage>
        <taxon>Eukaryota</taxon>
        <taxon>Sar</taxon>
        <taxon>Alveolata</taxon>
        <taxon>Ciliophora</taxon>
        <taxon>Intramacronucleata</taxon>
        <taxon>Oligohymenophorea</taxon>
        <taxon>Scuticociliatia</taxon>
        <taxon>Philasterida</taxon>
        <taxon>Pseudocohnilembidae</taxon>
        <taxon>Pseudocohnilembus</taxon>
    </lineage>
</organism>
<feature type="region of interest" description="Disordered" evidence="10">
    <location>
        <begin position="3190"/>
        <end position="3240"/>
    </location>
</feature>
<evidence type="ECO:0000256" key="2">
    <source>
        <dbReference type="ARBA" id="ARBA00022448"/>
    </source>
</evidence>
<evidence type="ECO:0000256" key="8">
    <source>
        <dbReference type="ARBA" id="ARBA00023303"/>
    </source>
</evidence>
<feature type="region of interest" description="Disordered" evidence="10">
    <location>
        <begin position="3043"/>
        <end position="3074"/>
    </location>
</feature>
<keyword evidence="6 11" id="KW-0472">Membrane</keyword>
<keyword evidence="4 11" id="KW-1133">Transmembrane helix</keyword>
<keyword evidence="8" id="KW-0407">Ion channel</keyword>
<feature type="compositionally biased region" description="Basic and acidic residues" evidence="10">
    <location>
        <begin position="3043"/>
        <end position="3064"/>
    </location>
</feature>
<evidence type="ECO:0000256" key="9">
    <source>
        <dbReference type="SAM" id="Coils"/>
    </source>
</evidence>
<dbReference type="GO" id="GO:0012505">
    <property type="term" value="C:endomembrane system"/>
    <property type="evidence" value="ECO:0007669"/>
    <property type="project" value="UniProtKB-SubCell"/>
</dbReference>
<dbReference type="InterPro" id="IPR000699">
    <property type="entry name" value="RIH_dom"/>
</dbReference>
<feature type="compositionally biased region" description="Basic and acidic residues" evidence="10">
    <location>
        <begin position="3192"/>
        <end position="3204"/>
    </location>
</feature>
<dbReference type="OrthoDB" id="300855at2759"/>
<gene>
    <name evidence="14" type="ORF">PPERSA_01799</name>
</gene>
<evidence type="ECO:0000256" key="6">
    <source>
        <dbReference type="ARBA" id="ARBA00023136"/>
    </source>
</evidence>
<dbReference type="GO" id="GO:0016020">
    <property type="term" value="C:membrane"/>
    <property type="evidence" value="ECO:0007669"/>
    <property type="project" value="InterPro"/>
</dbReference>
<evidence type="ECO:0000256" key="4">
    <source>
        <dbReference type="ARBA" id="ARBA00022989"/>
    </source>
</evidence>
<dbReference type="EMBL" id="LDAU01000066">
    <property type="protein sequence ID" value="KRX08338.1"/>
    <property type="molecule type" value="Genomic_DNA"/>
</dbReference>
<dbReference type="InterPro" id="IPR013662">
    <property type="entry name" value="RIH_assoc-dom"/>
</dbReference>
<feature type="coiled-coil region" evidence="9">
    <location>
        <begin position="48"/>
        <end position="78"/>
    </location>
</feature>
<proteinExistence type="predicted"/>
<feature type="transmembrane region" description="Helical" evidence="11">
    <location>
        <begin position="2436"/>
        <end position="2459"/>
    </location>
</feature>
<dbReference type="SUPFAM" id="SSF100909">
    <property type="entry name" value="IP3 receptor type 1 binding core, domain 2"/>
    <property type="match status" value="2"/>
</dbReference>
<feature type="compositionally biased region" description="Basic residues" evidence="10">
    <location>
        <begin position="2892"/>
        <end position="2906"/>
    </location>
</feature>
<keyword evidence="15" id="KW-1185">Reference proteome</keyword>
<feature type="transmembrane region" description="Helical" evidence="11">
    <location>
        <begin position="2311"/>
        <end position="2334"/>
    </location>
</feature>
<dbReference type="Proteomes" id="UP000054937">
    <property type="component" value="Unassembled WGS sequence"/>
</dbReference>
<dbReference type="GO" id="GO:0005262">
    <property type="term" value="F:calcium channel activity"/>
    <property type="evidence" value="ECO:0007669"/>
    <property type="project" value="InterPro"/>
</dbReference>
<dbReference type="Pfam" id="PF01365">
    <property type="entry name" value="RYDR_ITPR"/>
    <property type="match status" value="1"/>
</dbReference>
<evidence type="ECO:0000256" key="3">
    <source>
        <dbReference type="ARBA" id="ARBA00022692"/>
    </source>
</evidence>
<comment type="subcellular location">
    <subcellularLocation>
        <location evidence="1">Endomembrane system</location>
        <topology evidence="1">Multi-pass membrane protein</topology>
    </subcellularLocation>
</comment>
<feature type="compositionally biased region" description="Basic and acidic residues" evidence="10">
    <location>
        <begin position="3231"/>
        <end position="3240"/>
    </location>
</feature>
<sequence>MEENQSDVFYYGVHSNIFIIQPIQSVKDRKKYELLKEQYQINNPYINNQEKYELLQKLQEKLKNLEKEKKLNQQKQSLSNSLPLIFGANFQLLHLRSGKYLSFDQNQSVSQHGFQLILVDKPSENTQFKLKPCYKYQQEITNYVKFDDDYPETDRYLAYDNQQNKFLLQKFKGNSYRNTFGIWMIESDIQQHGEKNQDISDKMDQNQIHNSKKVVYEDYQMFLQKDKEDINTLFILENINDINSENEIVQQSIFYIKNIALDCLLGNQEGVNALILKNQSKKSYYQQFLILIINVIGSQEDAFKFVVASENEIWEAQLLISCLQVLRMGKIKIDYFIQLNSQIYNQGPSQDRNSLEQQNLKRLKNIKDSKEVLNLKICLQVLYTFLNDASFQYKQDLKQFLKNEYNDDFKETFNQRQQIIKDQGFIKQICQIIGSCFPNQLILLQIDSEYVPQSIISMKQSTLNKSVNQSPTKQAKANQYRMTYNTEKRVTNSETLKELQDITLTCYQILKSICSDNPQNKNECFNNINYFYHQIGYIQGAISCLNECLMDNQLLLYNLQNKQLQQDSDINVNQTENGNKIQQVDNDKNKNQENLNQSKNTNLISNILDQNKEQIQPESQMERKNSIKRKFNMVSKFLGKMKKKRYSIINFMIERYQLLSHNTEMIKEQEGITQNQLEIYSLITNKKYASNFLDINLDKVLDFYEKGEDNIFGALSFQKSNSYKELILEKQLQLYASLCFGRNYTNKYLIKNKFPLEKLIQTIWNSQQDVQLNASKTANNQISQNIKASLTLILLYVHIDSKPFLETIKPLFTKEFESVITQQAENMTQLDQIQLQNKIQQIRQDQLQEKKLTELILKNMLISLPQPNKDSSILVSQINKKMEDDPSILNSSENQLSSRLISQNIELQDLSAQNLESLILSKNPSQFNRNRKNGKNQFDENLQMKKRLQTDIGNHYDYEICLLTLKMIFLVAYEKSLIFHNLQNLQIISTISEQAVFQEMQRLTTQLQFDCEQSELWVQPPEIINRESNILKPVIYRVIETMKQLLRLCYKNQNQKKFDQSQILVSRQIILRNLGTYSIVIKLIRESVSVIQEIKEINEENNLLVELYKSSFNLLLHFVYNDNILNKKLLQPYLNFLFESLDLIDMGQAELITQIFKNNKLLLESGLTEDAVNHFIDQITINKKYHPRYLDLLEVILEYCQEPIKKNWHLIINIIIEKNLIKQLLCLDTKFKEKFEGFKNKKQKNENENIYDNPNQFQYQQSGSFQRDSSYLDINDISYIQQNQNNFDLFKLDNIEIEDFNNSLPYVYHYSILKLINKIIKYSSKKQRIIRMMVKQVFTLPMIFKFLQKPDLFTPKQLKTNKNELCLNLFLKQEMFKLLLNVWFNRDSLMKLSSEIRSPKQILNFFILENEKIKYNESQKKDPIVVHKIMSEILDFGYIGEDQKLIDQLNIDQYKKKTTKQKKFEKLMKYLEPLDLKQQYNYFLIAYIYPILNFLEKADKYQPNYLVQDSNQHQLLVLMEFIVSTQKIVQNLDYSFYEFAPLDVIASIIDLKSKDPLINTEYELEPAHFYRSIYLKRLEQQQKKPQTQKQIVFNYPLQEMLNFSIKDDSKFWRGIIINIVSSEYIQKNIIQQEKEFMIQILFDLQKKNISQFKQLVQKLINFVHETIENNKKQKQDYQQFVQNEVIKSDTVPVLIIELIQEFVDTHSEDVTHYREQDKEKLEQSISTKAKRQFDNLFQSEKTQQSYIQEEMENQQEQFENQKILNQKQFIQKQLGELGIVEILISNLCNLQISEELFFAHIDLSISLLDGGNLYNQTIFYDFFINSQASENLFYRIKQTITEEINQIKKNKESFNENLDKGIQNLVENNLQKKDAKITRILRFLQLLTEGHYQKLQDYMRIQSNSRNNYNILDLLIKLTEKLFFNLNEMNYFKLTQCLDTIIEFTQGPCVANQKYLSESKFLYISNFIFNSIQAMEEFIENNKVQKNFANKLKDTFISSGVLDTEEQQQSIKIPVKQTIGLVFSRAQLSGTQQHIVYNQTSVRQLTENYQGQNSQKGQKVESKITQEIENYLRDIDYEFATKMVKILKQHESIFEPWMLRRLQYKTLICLESIIEGQNESQIMKQITENISISTLATNMQFVYLQYKKQFKGKYSNRIFRNFKVLQKRPKHKSELILENGFKIFSIMQTYKEIQERGISGGQKILEQNLQNHEQYFSSQASSTKAKLIGFMEMAPELINIMKFEQQLREFKVAQNIFGKFFSVLAKKVEFWRSICFIICLAQNIILLMITQEEHIFEFQLLLTKEYNASSSLLQILLVLQCLQVFFSFTLLGILTATRINKANLDIKSWKYQGNTVQRNYYRFRAVISDGEYIVRFVYFVFYENDDIVCDTLIRCFSVMFDATFKSDGGFTGIFAFSPQQYFQNNFNLDAKAIFDFIYNFIVLILVIQILSGIIIDTFAELRQEDEEKRRDIVNYCFICGLSRRDIDKTGRKQDFNYHIMRKHNLWHYLYYIGYLYDKPETELNGIESFVFNCQEQKDIQWFPSFTQGQKFDCMGKEDKFINPQKAIVIKLGSRDLADPNRNKGNKDRPTYEIVSFPNDERLSEEEIQKRNRILGIFDESDQGKFDYKEAEGGSGFSHKAQALKLAQGQEGLWINTLQKIKQGSLKEEILAGGEYDDVEYEEEELEDIEEGEDYEYDEDEEEQKEQTENSDEEQKEGEEFKQKKEKEQKEKAVLEGKRHQKIFDDFQKTYIIEKKDGDVVKRIEINPDKIYDIDDIDYSKIKINQNIKMKKLNKYGLPADDGYDYSQHVFSDSVEPEGKLVATFTNKQEFAPQLEPDYDYLPEEMGKEQIEVFESLNQDDIYEDLEDDFVALAQDGEDCIENLEENYNEQKQKKKPVKGGVKKLKQKQQQIKNQVKQTKPIEEKDENEQEDDEQNQGQEDDDLMADEEFDEEEFRKAMDMYEECEDESKVKQKNQTEIIQGKELESILDSHLEEIKVREQKKKPQNDIKQVQFEFYGNKAEEEAYEEFEDQQLDDHVPEIIRKMKERLDQQERERNGDQQEKPKPLYQYNVKRRQKEEREVKRCDKIAMRKAEIEKFGDIVVDRQTVKPLEYQKDIALQNYLARTEEEEEKIQEEEDKRFEKLLQPRALDVTIATKTFAESRVHENLNVVAEMSRKEINKSIRQSQLLEQSQLEKNKNSQKSEIEEQDDEDESEMGDGRIRDVSSIFQKRGKNETKEERKLRKELVKQFKQQRKENKKNFKDNFENLAKVQNDKITKQVQTQNNLRGVAVKKL</sequence>
<comment type="caution">
    <text evidence="14">The sequence shown here is derived from an EMBL/GenBank/DDBJ whole genome shotgun (WGS) entry which is preliminary data.</text>
</comment>
<dbReference type="PANTHER" id="PTHR13715">
    <property type="entry name" value="RYANODINE RECEPTOR AND IP3 RECEPTOR"/>
    <property type="match status" value="1"/>
</dbReference>
<evidence type="ECO:0008006" key="16">
    <source>
        <dbReference type="Google" id="ProtNLM"/>
    </source>
</evidence>
<feature type="coiled-coil region" evidence="9">
    <location>
        <begin position="1837"/>
        <end position="1864"/>
    </location>
</feature>